<dbReference type="NCBIfam" id="TIGR00197">
    <property type="entry name" value="yjeF_nterm"/>
    <property type="match status" value="1"/>
</dbReference>
<dbReference type="InterPro" id="IPR036652">
    <property type="entry name" value="YjeF_N_dom_sf"/>
</dbReference>
<dbReference type="GO" id="GO:0046872">
    <property type="term" value="F:metal ion binding"/>
    <property type="evidence" value="ECO:0007669"/>
    <property type="project" value="UniProtKB-KW"/>
</dbReference>
<protein>
    <recommendedName>
        <fullName evidence="3 10">NAD(P)H-hydrate epimerase</fullName>
        <ecNumber evidence="3 10">5.1.99.6</ecNumber>
    </recommendedName>
    <alternativeName>
        <fullName evidence="10">NAD(P)HX epimerase</fullName>
    </alternativeName>
</protein>
<dbReference type="Gene3D" id="3.40.50.10260">
    <property type="entry name" value="YjeF N-terminal domain"/>
    <property type="match status" value="1"/>
</dbReference>
<evidence type="ECO:0000313" key="13">
    <source>
        <dbReference type="EMBL" id="KAA0174516.1"/>
    </source>
</evidence>
<comment type="catalytic activity">
    <reaction evidence="2 10">
        <text>(6R)-NADPHX = (6S)-NADPHX</text>
        <dbReference type="Rhea" id="RHEA:32227"/>
        <dbReference type="ChEBI" id="CHEBI:64076"/>
        <dbReference type="ChEBI" id="CHEBI:64077"/>
        <dbReference type="EC" id="5.1.99.6"/>
    </reaction>
</comment>
<evidence type="ECO:0000256" key="6">
    <source>
        <dbReference type="ARBA" id="ARBA00022857"/>
    </source>
</evidence>
<keyword evidence="15" id="KW-1185">Reference proteome</keyword>
<reference evidence="14 15" key="1">
    <citation type="submission" date="2019-07" db="EMBL/GenBank/DDBJ databases">
        <title>Genomes of Cafeteria roenbergensis.</title>
        <authorList>
            <person name="Fischer M.G."/>
            <person name="Hackl T."/>
            <person name="Roman M."/>
        </authorList>
    </citation>
    <scope>NUCLEOTIDE SEQUENCE [LARGE SCALE GENOMIC DNA]</scope>
    <source>
        <strain evidence="12 15">BVI</strain>
        <strain evidence="13 14">E4-10P</strain>
    </source>
</reference>
<keyword evidence="8 10" id="KW-0520">NAD</keyword>
<name>A0A5A8CRK3_CAFRO</name>
<dbReference type="GO" id="GO:0000166">
    <property type="term" value="F:nucleotide binding"/>
    <property type="evidence" value="ECO:0007669"/>
    <property type="project" value="UniProtKB-KW"/>
</dbReference>
<comment type="cofactor">
    <cofactor evidence="10">
        <name>K(+)</name>
        <dbReference type="ChEBI" id="CHEBI:29103"/>
    </cofactor>
    <text evidence="10">Binds 1 potassium ion per subunit.</text>
</comment>
<proteinExistence type="inferred from homology"/>
<dbReference type="HAMAP" id="MF_01966">
    <property type="entry name" value="NADHX_epimerase"/>
    <property type="match status" value="1"/>
</dbReference>
<comment type="caution">
    <text evidence="10">Lacks conserved residue(s) required for the propagation of feature annotation.</text>
</comment>
<keyword evidence="5 10" id="KW-0547">Nucleotide-binding</keyword>
<dbReference type="SUPFAM" id="SSF64153">
    <property type="entry name" value="YjeF N-terminal domain-like"/>
    <property type="match status" value="1"/>
</dbReference>
<sequence>MRAIRQTTRAASAAWQRMASDLAPVPMSAAAARASSGLSLLRADDAASVDAELMSSPGFSVDQLMELAGLAVATAVHKEFEGLAAERGGCLRVLVLCGPGNNGGDGLVAARHLAHFGHKPAVVYPRMGSSDEAKRLFGNLLRQLEDLDVPVVRDATPYSADVIRSSADVVVDALFGFSFKPPAREPFASLLAAVAEAASPAEADGECVRLASVDVPSGWEVNDGPQEGSPALSPHCVVSLTAPKPFARRLGAATAHWLGGRFVPPSLARRFGVEGYAALYPAAEQVVRLDPAAMPW</sequence>
<dbReference type="GO" id="GO:0052856">
    <property type="term" value="F:NAD(P)HX epimerase activity"/>
    <property type="evidence" value="ECO:0007669"/>
    <property type="project" value="UniProtKB-UniRule"/>
</dbReference>
<feature type="domain" description="YjeF N-terminal" evidence="11">
    <location>
        <begin position="46"/>
        <end position="275"/>
    </location>
</feature>
<dbReference type="PANTHER" id="PTHR13232">
    <property type="entry name" value="NAD(P)H-HYDRATE EPIMERASE"/>
    <property type="match status" value="1"/>
</dbReference>
<evidence type="ECO:0000256" key="8">
    <source>
        <dbReference type="ARBA" id="ARBA00023027"/>
    </source>
</evidence>
<comment type="catalytic activity">
    <reaction evidence="1 10">
        <text>(6R)-NADHX = (6S)-NADHX</text>
        <dbReference type="Rhea" id="RHEA:32215"/>
        <dbReference type="ChEBI" id="CHEBI:64074"/>
        <dbReference type="ChEBI" id="CHEBI:64075"/>
        <dbReference type="EC" id="5.1.99.6"/>
    </reaction>
</comment>
<dbReference type="PROSITE" id="PS51385">
    <property type="entry name" value="YJEF_N"/>
    <property type="match status" value="1"/>
</dbReference>
<dbReference type="InterPro" id="IPR032976">
    <property type="entry name" value="YJEFN_prot_NAXE-like"/>
</dbReference>
<evidence type="ECO:0000256" key="5">
    <source>
        <dbReference type="ARBA" id="ARBA00022741"/>
    </source>
</evidence>
<feature type="binding site" evidence="10">
    <location>
        <begin position="176"/>
        <end position="182"/>
    </location>
    <ligand>
        <name>(6S)-NADPHX</name>
        <dbReference type="ChEBI" id="CHEBI:64076"/>
    </ligand>
</feature>
<dbReference type="OMA" id="RHLFHYG"/>
<evidence type="ECO:0000259" key="11">
    <source>
        <dbReference type="PROSITE" id="PS51385"/>
    </source>
</evidence>
<evidence type="ECO:0000256" key="1">
    <source>
        <dbReference type="ARBA" id="ARBA00000013"/>
    </source>
</evidence>
<dbReference type="Proteomes" id="UP000322899">
    <property type="component" value="Unassembled WGS sequence"/>
</dbReference>
<dbReference type="Proteomes" id="UP000323011">
    <property type="component" value="Unassembled WGS sequence"/>
</dbReference>
<evidence type="ECO:0000256" key="2">
    <source>
        <dbReference type="ARBA" id="ARBA00000909"/>
    </source>
</evidence>
<evidence type="ECO:0000256" key="10">
    <source>
        <dbReference type="HAMAP-Rule" id="MF_03159"/>
    </source>
</evidence>
<evidence type="ECO:0000256" key="9">
    <source>
        <dbReference type="ARBA" id="ARBA00023235"/>
    </source>
</evidence>
<dbReference type="EC" id="5.1.99.6" evidence="3 10"/>
<evidence type="ECO:0000313" key="15">
    <source>
        <dbReference type="Proteomes" id="UP000323011"/>
    </source>
</evidence>
<evidence type="ECO:0000313" key="12">
    <source>
        <dbReference type="EMBL" id="KAA0155696.1"/>
    </source>
</evidence>
<evidence type="ECO:0000256" key="7">
    <source>
        <dbReference type="ARBA" id="ARBA00022958"/>
    </source>
</evidence>
<evidence type="ECO:0000256" key="4">
    <source>
        <dbReference type="ARBA" id="ARBA00022723"/>
    </source>
</evidence>
<dbReference type="InterPro" id="IPR004443">
    <property type="entry name" value="YjeF_N_dom"/>
</dbReference>
<organism evidence="12 15">
    <name type="scientific">Cafeteria roenbergensis</name>
    <name type="common">Marine flagellate</name>
    <dbReference type="NCBI Taxonomy" id="33653"/>
    <lineage>
        <taxon>Eukaryota</taxon>
        <taxon>Sar</taxon>
        <taxon>Stramenopiles</taxon>
        <taxon>Bigyra</taxon>
        <taxon>Opalozoa</taxon>
        <taxon>Bicosoecida</taxon>
        <taxon>Cafeteriaceae</taxon>
        <taxon>Cafeteria</taxon>
    </lineage>
</organism>
<accession>A0A5A8CRK3</accession>
<keyword evidence="9 10" id="KW-0413">Isomerase</keyword>
<dbReference type="OrthoDB" id="10064708at2759"/>
<feature type="binding site" evidence="10">
    <location>
        <position position="214"/>
    </location>
    <ligand>
        <name>(6S)-NADPHX</name>
        <dbReference type="ChEBI" id="CHEBI:64076"/>
    </ligand>
</feature>
<dbReference type="AlphaFoldDB" id="A0A5A8CRK3"/>
<feature type="binding site" evidence="10">
    <location>
        <begin position="101"/>
        <end position="105"/>
    </location>
    <ligand>
        <name>(6S)-NADPHX</name>
        <dbReference type="ChEBI" id="CHEBI:64076"/>
    </ligand>
</feature>
<keyword evidence="6" id="KW-0521">NADP</keyword>
<dbReference type="GO" id="GO:0005739">
    <property type="term" value="C:mitochondrion"/>
    <property type="evidence" value="ECO:0007669"/>
    <property type="project" value="TreeGrafter"/>
</dbReference>
<evidence type="ECO:0000256" key="3">
    <source>
        <dbReference type="ARBA" id="ARBA00012228"/>
    </source>
</evidence>
<gene>
    <name evidence="13" type="ORF">FNF27_03890</name>
    <name evidence="12" type="ORF">FNF29_01611</name>
</gene>
<comment type="caution">
    <text evidence="12">The sequence shown here is derived from an EMBL/GenBank/DDBJ whole genome shotgun (WGS) entry which is preliminary data.</text>
</comment>
<dbReference type="PANTHER" id="PTHR13232:SF10">
    <property type="entry name" value="NAD(P)H-HYDRATE EPIMERASE"/>
    <property type="match status" value="1"/>
</dbReference>
<keyword evidence="7 10" id="KW-0630">Potassium</keyword>
<keyword evidence="4 10" id="KW-0479">Metal-binding</keyword>
<feature type="binding site" evidence="10">
    <location>
        <position position="102"/>
    </location>
    <ligand>
        <name>K(+)</name>
        <dbReference type="ChEBI" id="CHEBI:29103"/>
    </ligand>
</feature>
<feature type="binding site" evidence="10">
    <location>
        <position position="172"/>
    </location>
    <ligand>
        <name>K(+)</name>
        <dbReference type="ChEBI" id="CHEBI:29103"/>
    </ligand>
</feature>
<feature type="binding site" evidence="10">
    <location>
        <position position="217"/>
    </location>
    <ligand>
        <name>K(+)</name>
        <dbReference type="ChEBI" id="CHEBI:29103"/>
    </ligand>
</feature>
<dbReference type="EMBL" id="VLTN01000006">
    <property type="protein sequence ID" value="KAA0155696.1"/>
    <property type="molecule type" value="Genomic_DNA"/>
</dbReference>
<dbReference type="EMBL" id="VLTO01000021">
    <property type="protein sequence ID" value="KAA0174516.1"/>
    <property type="molecule type" value="Genomic_DNA"/>
</dbReference>
<comment type="function">
    <text evidence="10">Catalyzes the epimerization of the S- and R-forms of NAD(P)HX, a damaged form of NAD(P)H that is a result of enzymatic or heat-dependent hydration. This is a prerequisite for the S-specific NAD(P)H-hydrate dehydratase to allow the repair of both epimers of NAD(P)HX.</text>
</comment>
<comment type="similarity">
    <text evidence="10">Belongs to the NnrE/AIBP family.</text>
</comment>
<dbReference type="Pfam" id="PF03853">
    <property type="entry name" value="YjeF_N"/>
    <property type="match status" value="1"/>
</dbReference>
<evidence type="ECO:0000313" key="14">
    <source>
        <dbReference type="Proteomes" id="UP000322899"/>
    </source>
</evidence>